<comment type="similarity">
    <text evidence="2">Belongs to the methyl-accepting chemotaxis (MCP) protein family.</text>
</comment>
<keyword evidence="1" id="KW-0145">Chemotaxis</keyword>
<dbReference type="SMART" id="SM00283">
    <property type="entry name" value="MA"/>
    <property type="match status" value="1"/>
</dbReference>
<feature type="domain" description="HAMP" evidence="6">
    <location>
        <begin position="289"/>
        <end position="341"/>
    </location>
</feature>
<keyword evidence="8" id="KW-1185">Reference proteome</keyword>
<dbReference type="Gene3D" id="1.10.287.950">
    <property type="entry name" value="Methyl-accepting chemotaxis protein"/>
    <property type="match status" value="1"/>
</dbReference>
<dbReference type="SUPFAM" id="SSF158472">
    <property type="entry name" value="HAMP domain-like"/>
    <property type="match status" value="1"/>
</dbReference>
<dbReference type="RefSeq" id="WP_310034302.1">
    <property type="nucleotide sequence ID" value="NZ_JAVDRL010000012.1"/>
</dbReference>
<dbReference type="Proteomes" id="UP001262754">
    <property type="component" value="Unassembled WGS sequence"/>
</dbReference>
<dbReference type="InterPro" id="IPR004089">
    <property type="entry name" value="MCPsignal_dom"/>
</dbReference>
<evidence type="ECO:0000259" key="6">
    <source>
        <dbReference type="PROSITE" id="PS50885"/>
    </source>
</evidence>
<proteinExistence type="inferred from homology"/>
<dbReference type="CDD" id="cd11386">
    <property type="entry name" value="MCP_signal"/>
    <property type="match status" value="1"/>
</dbReference>
<dbReference type="Pfam" id="PF00672">
    <property type="entry name" value="HAMP"/>
    <property type="match status" value="1"/>
</dbReference>
<dbReference type="PANTHER" id="PTHR43531">
    <property type="entry name" value="PROTEIN ICFG"/>
    <property type="match status" value="1"/>
</dbReference>
<keyword evidence="3" id="KW-0807">Transducer</keyword>
<dbReference type="SMART" id="SM00304">
    <property type="entry name" value="HAMP"/>
    <property type="match status" value="2"/>
</dbReference>
<evidence type="ECO:0000313" key="7">
    <source>
        <dbReference type="EMBL" id="MDR6533432.1"/>
    </source>
</evidence>
<dbReference type="InterPro" id="IPR051310">
    <property type="entry name" value="MCP_chemotaxis"/>
</dbReference>
<dbReference type="PROSITE" id="PS50111">
    <property type="entry name" value="CHEMOTAXIS_TRANSDUC_2"/>
    <property type="match status" value="1"/>
</dbReference>
<keyword evidence="4" id="KW-0472">Membrane</keyword>
<dbReference type="PANTHER" id="PTHR43531:SF11">
    <property type="entry name" value="METHYL-ACCEPTING CHEMOTAXIS PROTEIN 3"/>
    <property type="match status" value="1"/>
</dbReference>
<feature type="transmembrane region" description="Helical" evidence="4">
    <location>
        <begin position="183"/>
        <end position="205"/>
    </location>
</feature>
<evidence type="ECO:0000256" key="2">
    <source>
        <dbReference type="ARBA" id="ARBA00029447"/>
    </source>
</evidence>
<evidence type="ECO:0000256" key="1">
    <source>
        <dbReference type="ARBA" id="ARBA00022500"/>
    </source>
</evidence>
<feature type="domain" description="HAMP" evidence="6">
    <location>
        <begin position="208"/>
        <end position="261"/>
    </location>
</feature>
<evidence type="ECO:0000313" key="8">
    <source>
        <dbReference type="Proteomes" id="UP001262754"/>
    </source>
</evidence>
<accession>A0ABU1N4S6</accession>
<evidence type="ECO:0000259" key="5">
    <source>
        <dbReference type="PROSITE" id="PS50111"/>
    </source>
</evidence>
<dbReference type="Gene3D" id="6.10.340.10">
    <property type="match status" value="1"/>
</dbReference>
<gene>
    <name evidence="7" type="ORF">J2800_004194</name>
</gene>
<evidence type="ECO:0000256" key="4">
    <source>
        <dbReference type="SAM" id="Phobius"/>
    </source>
</evidence>
<dbReference type="Pfam" id="PF00015">
    <property type="entry name" value="MCPsignal"/>
    <property type="match status" value="1"/>
</dbReference>
<dbReference type="PROSITE" id="PS50885">
    <property type="entry name" value="HAMP"/>
    <property type="match status" value="2"/>
</dbReference>
<reference evidence="7 8" key="1">
    <citation type="submission" date="2023-07" db="EMBL/GenBank/DDBJ databases">
        <title>Sorghum-associated microbial communities from plants grown in Nebraska, USA.</title>
        <authorList>
            <person name="Schachtman D."/>
        </authorList>
    </citation>
    <scope>NUCLEOTIDE SEQUENCE [LARGE SCALE GENOMIC DNA]</scope>
    <source>
        <strain evidence="7 8">DS2154</strain>
    </source>
</reference>
<feature type="domain" description="Methyl-accepting transducer" evidence="5">
    <location>
        <begin position="346"/>
        <end position="575"/>
    </location>
</feature>
<keyword evidence="4" id="KW-1133">Transmembrane helix</keyword>
<organism evidence="7 8">
    <name type="scientific">Caulobacter rhizosphaerae</name>
    <dbReference type="NCBI Taxonomy" id="2010972"/>
    <lineage>
        <taxon>Bacteria</taxon>
        <taxon>Pseudomonadati</taxon>
        <taxon>Pseudomonadota</taxon>
        <taxon>Alphaproteobacteria</taxon>
        <taxon>Caulobacterales</taxon>
        <taxon>Caulobacteraceae</taxon>
        <taxon>Caulobacter</taxon>
    </lineage>
</organism>
<dbReference type="InterPro" id="IPR003660">
    <property type="entry name" value="HAMP_dom"/>
</dbReference>
<dbReference type="SUPFAM" id="SSF58104">
    <property type="entry name" value="Methyl-accepting chemotaxis protein (MCP) signaling domain"/>
    <property type="match status" value="1"/>
</dbReference>
<dbReference type="CDD" id="cd06225">
    <property type="entry name" value="HAMP"/>
    <property type="match status" value="1"/>
</dbReference>
<name>A0ABU1N4S6_9CAUL</name>
<keyword evidence="4" id="KW-0812">Transmembrane</keyword>
<sequence length="600" mass="62700">MKISDVMRAFGGALTVGVVLAGGLALFAIEGLRVGGPLFRQIVDNKDIVADILPPPLYVVEADLVATKLVAHPETVDAAADKLAALRKDYDTRRAYWTTAPIDPAMRELLVDQSAAPAMTFWNQIDQEILPAVRSGDLERARRGLARADVAYEAHRAVIDKVVVMANRDAAAVEARAVAQTRLAFILLAGAGALVLLVVGGGIVLMSRRIVRPIQAMTGYMGRLAAGDYGRAVPFAGRGDEIGEMANSVAVFREAIVARQTAEDRIAADRNETEAAKSRHDAERRAEEAGRVQVVEALGAAVARLKAGDLTARLGTAFPAAYEGLRGDFNRAIAGLEAAMLEVAQGAGGLRAGVGEINRAIEDLSTRTERQAANLARTAAALGQVSASVRRTAEGASEANAAVTDSRAVADRSSQVVGRAAQAMSQIESSSTKVSQILGVIDEIAFQTNLLALNAGVEAARAGDAGRGFAVVAQEVRALAQRSAEAAKEIKGLISESSDHVRSGVTLVGEAGEALGDIVERVGLIGGLMEQIAQSSREQAAGLAEVDQAVGQMDQVIQQNAAMAEQATAASRGLADDAVRLEAQVEHFQVSSGQEAWAAA</sequence>
<protein>
    <submittedName>
        <fullName evidence="7">Methyl-accepting chemotaxis protein</fullName>
    </submittedName>
</protein>
<evidence type="ECO:0000256" key="3">
    <source>
        <dbReference type="PROSITE-ProRule" id="PRU00284"/>
    </source>
</evidence>
<comment type="caution">
    <text evidence="7">The sequence shown here is derived from an EMBL/GenBank/DDBJ whole genome shotgun (WGS) entry which is preliminary data.</text>
</comment>
<dbReference type="EMBL" id="JAVDRL010000012">
    <property type="protein sequence ID" value="MDR6533432.1"/>
    <property type="molecule type" value="Genomic_DNA"/>
</dbReference>